<feature type="non-terminal residue" evidence="1">
    <location>
        <position position="194"/>
    </location>
</feature>
<organism evidence="1">
    <name type="scientific">marine sediment metagenome</name>
    <dbReference type="NCBI Taxonomy" id="412755"/>
    <lineage>
        <taxon>unclassified sequences</taxon>
        <taxon>metagenomes</taxon>
        <taxon>ecological metagenomes</taxon>
    </lineage>
</organism>
<comment type="caution">
    <text evidence="1">The sequence shown here is derived from an EMBL/GenBank/DDBJ whole genome shotgun (WGS) entry which is preliminary data.</text>
</comment>
<reference evidence="1" key="1">
    <citation type="journal article" date="2014" name="Front. Microbiol.">
        <title>High frequency of phylogenetically diverse reductive dehalogenase-homologous genes in deep subseafloor sedimentary metagenomes.</title>
        <authorList>
            <person name="Kawai M."/>
            <person name="Futagami T."/>
            <person name="Toyoda A."/>
            <person name="Takaki Y."/>
            <person name="Nishi S."/>
            <person name="Hori S."/>
            <person name="Arai W."/>
            <person name="Tsubouchi T."/>
            <person name="Morono Y."/>
            <person name="Uchiyama I."/>
            <person name="Ito T."/>
            <person name="Fujiyama A."/>
            <person name="Inagaki F."/>
            <person name="Takami H."/>
        </authorList>
    </citation>
    <scope>NUCLEOTIDE SEQUENCE</scope>
    <source>
        <strain evidence="1">Expedition CK06-06</strain>
    </source>
</reference>
<dbReference type="AlphaFoldDB" id="X0Y1Q4"/>
<evidence type="ECO:0000313" key="1">
    <source>
        <dbReference type="EMBL" id="GAG49774.1"/>
    </source>
</evidence>
<sequence>DGTPVSNFYTTTHAVGSYNYYCAISETTNYESASENGLLTITELAEEKNTTILTLTATPSWTNIYPTETTVSCTANHDEATPALYLDGVPVSNSYTTTHDIGSYNYYCAISETTNYESASENGLLSITSTGKSTATLTLTATPSWTNTYPTETTVNCTANHDEASPVLYVNGASVSNNFYTTTHAGGSYYYYCT</sequence>
<proteinExistence type="predicted"/>
<dbReference type="EMBL" id="BARS01055880">
    <property type="protein sequence ID" value="GAG49774.1"/>
    <property type="molecule type" value="Genomic_DNA"/>
</dbReference>
<accession>X0Y1Q4</accession>
<feature type="non-terminal residue" evidence="1">
    <location>
        <position position="1"/>
    </location>
</feature>
<evidence type="ECO:0008006" key="2">
    <source>
        <dbReference type="Google" id="ProtNLM"/>
    </source>
</evidence>
<protein>
    <recommendedName>
        <fullName evidence="2">Ig-like domain-containing protein</fullName>
    </recommendedName>
</protein>
<name>X0Y1Q4_9ZZZZ</name>
<gene>
    <name evidence="1" type="ORF">S01H1_82433</name>
</gene>